<proteinExistence type="predicted"/>
<dbReference type="EMBL" id="JAVDXQ010000001">
    <property type="protein sequence ID" value="MDR7295455.1"/>
    <property type="molecule type" value="Genomic_DNA"/>
</dbReference>
<name>A0ABU1Z632_9BURK</name>
<evidence type="ECO:0000256" key="1">
    <source>
        <dbReference type="ARBA" id="ARBA00022612"/>
    </source>
</evidence>
<evidence type="ECO:0000313" key="5">
    <source>
        <dbReference type="Proteomes" id="UP001180536"/>
    </source>
</evidence>
<evidence type="ECO:0008006" key="6">
    <source>
        <dbReference type="Google" id="ProtNLM"/>
    </source>
</evidence>
<reference evidence="4 5" key="1">
    <citation type="submission" date="2023-07" db="EMBL/GenBank/DDBJ databases">
        <title>Sorghum-associated microbial communities from plants grown in Nebraska, USA.</title>
        <authorList>
            <person name="Schachtman D."/>
        </authorList>
    </citation>
    <scope>NUCLEOTIDE SEQUENCE [LARGE SCALE GENOMIC DNA]</scope>
    <source>
        <strain evidence="4 5">BE310</strain>
    </source>
</reference>
<evidence type="ECO:0000313" key="4">
    <source>
        <dbReference type="EMBL" id="MDR7295455.1"/>
    </source>
</evidence>
<dbReference type="Proteomes" id="UP001180536">
    <property type="component" value="Unassembled WGS sequence"/>
</dbReference>
<organism evidence="4 5">
    <name type="scientific">Pelomonas aquatica</name>
    <dbReference type="NCBI Taxonomy" id="431058"/>
    <lineage>
        <taxon>Bacteria</taxon>
        <taxon>Pseudomonadati</taxon>
        <taxon>Pseudomonadota</taxon>
        <taxon>Betaproteobacteria</taxon>
        <taxon>Burkholderiales</taxon>
        <taxon>Sphaerotilaceae</taxon>
        <taxon>Roseateles</taxon>
    </lineage>
</organism>
<keyword evidence="1" id="KW-1188">Viral release from host cell</keyword>
<dbReference type="InterPro" id="IPR038713">
    <property type="entry name" value="Terminase_Gp1_N_sf"/>
</dbReference>
<dbReference type="InterPro" id="IPR005335">
    <property type="entry name" value="Terminase_ssu"/>
</dbReference>
<dbReference type="Gene3D" id="1.10.10.1400">
    <property type="entry name" value="Terminase, small subunit, N-terminal DNA-binding domain, HTH motif"/>
    <property type="match status" value="1"/>
</dbReference>
<keyword evidence="5" id="KW-1185">Reference proteome</keyword>
<feature type="region of interest" description="Disordered" evidence="3">
    <location>
        <begin position="140"/>
        <end position="160"/>
    </location>
</feature>
<evidence type="ECO:0000256" key="3">
    <source>
        <dbReference type="SAM" id="MobiDB-lite"/>
    </source>
</evidence>
<dbReference type="InterPro" id="IPR052404">
    <property type="entry name" value="SPP1-like_terminase"/>
</dbReference>
<gene>
    <name evidence="4" type="ORF">J2X16_000776</name>
</gene>
<dbReference type="PANTHER" id="PTHR41328:SF2">
    <property type="entry name" value="TERMINASE SMALL SUBUNIT"/>
    <property type="match status" value="1"/>
</dbReference>
<keyword evidence="2" id="KW-0231">Viral genome packaging</keyword>
<sequence>MKNNSGPRDLMGCPQREALFVDLYLALSFNGTQAYMEAGFTAKSANVAAVEASRLLRKPKVRDYLAVRSKEMFDRVEAQQDRLMRALTAVAFTDPNELVSYQRGACRYCYGAKHRYQHTAGEWDQMLEAHEARREAVLAKDRPDPGPLDVKGGTGYDKRREPHSDCPECFGFGAGEMIIRDTRHLSPAALSLYAGMKDSKEGLQVLMHSQEKARETLAKIHRMYEEGGNVNLIFNGEELTKRFEDRMARARARGAAMRLERFGGAEA</sequence>
<protein>
    <recommendedName>
        <fullName evidence="6">Terminase small subunit</fullName>
    </recommendedName>
</protein>
<dbReference type="PANTHER" id="PTHR41328">
    <property type="entry name" value="TERMINASE SMALL SUBUNIT-RELATED"/>
    <property type="match status" value="1"/>
</dbReference>
<evidence type="ECO:0000256" key="2">
    <source>
        <dbReference type="ARBA" id="ARBA00023219"/>
    </source>
</evidence>
<dbReference type="Pfam" id="PF03592">
    <property type="entry name" value="Terminase_2"/>
    <property type="match status" value="1"/>
</dbReference>
<dbReference type="RefSeq" id="WP_310341863.1">
    <property type="nucleotide sequence ID" value="NZ_JAVDXQ010000001.1"/>
</dbReference>
<accession>A0ABU1Z632</accession>
<comment type="caution">
    <text evidence="4">The sequence shown here is derived from an EMBL/GenBank/DDBJ whole genome shotgun (WGS) entry which is preliminary data.</text>
</comment>